<keyword evidence="5" id="KW-1185">Reference proteome</keyword>
<dbReference type="SUPFAM" id="SSF48371">
    <property type="entry name" value="ARM repeat"/>
    <property type="match status" value="1"/>
</dbReference>
<protein>
    <submittedName>
        <fullName evidence="4">Uncharacterized protein</fullName>
    </submittedName>
</protein>
<evidence type="ECO:0000256" key="3">
    <source>
        <dbReference type="ARBA" id="ARBA00038401"/>
    </source>
</evidence>
<reference evidence="4" key="1">
    <citation type="submission" date="2016-04" db="EMBL/GenBank/DDBJ databases">
        <authorList>
            <person name="Evans L.H."/>
            <person name="Alamgir A."/>
            <person name="Owens N."/>
            <person name="Weber N.D."/>
            <person name="Virtaneva K."/>
            <person name="Barbian K."/>
            <person name="Babar A."/>
            <person name="Rosenke K."/>
        </authorList>
    </citation>
    <scope>NUCLEOTIDE SEQUENCE [LARGE SCALE GENOMIC DNA]</scope>
    <source>
        <strain evidence="4">CBS 101.48</strain>
    </source>
</reference>
<dbReference type="Gene3D" id="1.25.10.10">
    <property type="entry name" value="Leucine-rich Repeat Variant"/>
    <property type="match status" value="1"/>
</dbReference>
<evidence type="ECO:0000256" key="2">
    <source>
        <dbReference type="ARBA" id="ARBA00023242"/>
    </source>
</evidence>
<dbReference type="InterPro" id="IPR016024">
    <property type="entry name" value="ARM-type_fold"/>
</dbReference>
<dbReference type="OrthoDB" id="2156856at2759"/>
<dbReference type="InterPro" id="IPR052464">
    <property type="entry name" value="Synovial_Prolif_Regulator"/>
</dbReference>
<proteinExistence type="inferred from homology"/>
<organism evidence="4">
    <name type="scientific">Absidia glauca</name>
    <name type="common">Pin mould</name>
    <dbReference type="NCBI Taxonomy" id="4829"/>
    <lineage>
        <taxon>Eukaryota</taxon>
        <taxon>Fungi</taxon>
        <taxon>Fungi incertae sedis</taxon>
        <taxon>Mucoromycota</taxon>
        <taxon>Mucoromycotina</taxon>
        <taxon>Mucoromycetes</taxon>
        <taxon>Mucorales</taxon>
        <taxon>Cunninghamellaceae</taxon>
        <taxon>Absidia</taxon>
    </lineage>
</organism>
<dbReference type="PANTHER" id="PTHR23424">
    <property type="entry name" value="SERUM AMYLOID A"/>
    <property type="match status" value="1"/>
</dbReference>
<evidence type="ECO:0000256" key="1">
    <source>
        <dbReference type="ARBA" id="ARBA00004123"/>
    </source>
</evidence>
<dbReference type="GO" id="GO:0005634">
    <property type="term" value="C:nucleus"/>
    <property type="evidence" value="ECO:0007669"/>
    <property type="project" value="UniProtKB-SubCell"/>
</dbReference>
<evidence type="ECO:0000313" key="5">
    <source>
        <dbReference type="Proteomes" id="UP000078561"/>
    </source>
</evidence>
<dbReference type="EMBL" id="LT550023">
    <property type="protein sequence ID" value="SAL94848.1"/>
    <property type="molecule type" value="Genomic_DNA"/>
</dbReference>
<gene>
    <name evidence="4" type="primary">ABSGL_00140.1 scaffold 320</name>
</gene>
<name>A0A163LNL1_ABSGL</name>
<sequence length="308" mass="35225">MDLLSSDIEQQELLIVVAPLLKKVANAAMSEPLTEDPQGNELEDSPFERTLCATWDLSTVTDYAVVMYRARLSRMLLKVSIIAWCINSPSHWTRELAMGILANLSCHYDRLTKDMVYDMDLCNICRSILWHENDAHVLLETTRLLSNFYMYGNCHECPTMNQNGLIFLLMPTDDILPSMIHQITTIVTNTLHTQLLLTCLKLLIHIMRFLFNDNRTIDDTANIFPFAISQMKQNEVAKLVNWGLDRLEEQSRGVGAHDCLTSDILTHRLKPSMETIVTFIQQEEDFDKSSDDTEIEQLAEALSHFTIA</sequence>
<dbReference type="Proteomes" id="UP000078561">
    <property type="component" value="Unassembled WGS sequence"/>
</dbReference>
<comment type="similarity">
    <text evidence="3">Belongs to the SAAL1 family.</text>
</comment>
<dbReference type="PANTHER" id="PTHR23424:SF23">
    <property type="entry name" value="PROTEIN SAAL1"/>
    <property type="match status" value="1"/>
</dbReference>
<comment type="subcellular location">
    <subcellularLocation>
        <location evidence="1">Nucleus</location>
    </subcellularLocation>
</comment>
<dbReference type="AlphaFoldDB" id="A0A163LNL1"/>
<evidence type="ECO:0000313" key="4">
    <source>
        <dbReference type="EMBL" id="SAL94848.1"/>
    </source>
</evidence>
<dbReference type="OMA" id="TLANMAC"/>
<dbReference type="InParanoid" id="A0A163LNL1"/>
<dbReference type="InterPro" id="IPR011989">
    <property type="entry name" value="ARM-like"/>
</dbReference>
<accession>A0A163LNL1</accession>
<keyword evidence="2" id="KW-0539">Nucleus</keyword>